<proteinExistence type="predicted"/>
<dbReference type="Proteomes" id="UP000677515">
    <property type="component" value="Chromosome"/>
</dbReference>
<keyword evidence="3" id="KW-1185">Reference proteome</keyword>
<dbReference type="EMBL" id="AP024329">
    <property type="protein sequence ID" value="BCQ34665.1"/>
    <property type="molecule type" value="Genomic_DNA"/>
</dbReference>
<evidence type="ECO:0000256" key="1">
    <source>
        <dbReference type="SAM" id="MobiDB-lite"/>
    </source>
</evidence>
<evidence type="ECO:0000313" key="2">
    <source>
        <dbReference type="EMBL" id="BCQ34665.1"/>
    </source>
</evidence>
<evidence type="ECO:0000313" key="3">
    <source>
        <dbReference type="Proteomes" id="UP000677515"/>
    </source>
</evidence>
<feature type="region of interest" description="Disordered" evidence="1">
    <location>
        <begin position="1"/>
        <end position="21"/>
    </location>
</feature>
<name>A0ABN6DN14_ERWRD</name>
<sequence length="394" mass="45199">MHEKVERTENKKNGTVSNSISNKKADVKQAFGFFDNRPDTLTSITINKKNSEKQSDIIQRQIVSVKIGDESKWFDDESFKPKFFATSEEAENDRFLRYMERRPEANPGEVPIFDINSERQKLTLNKAMKYTLGAEAPESLSKHRFESAKGQQDKFQILDPTLLSVALYGQTEDEKINFLLLASENDLITDRIKMASNIKEAETIFAELTPTDRRKAIEEALTMRALSQRNPYITNVRRPPSDISGKYDYLIDLPEFSGVPVDPKTVVPYIAKHWSSGSQSKAQRKQAEHDKKRKVDPDLPIKVATEIALSRNANPLVNYARWIVSNGNAQLHELGEVHESGEYRFKGIIITNVAYINELEQLDLKKYKEDPRVLDYFNLREDDLERIIEVSPDI</sequence>
<feature type="compositionally biased region" description="Basic and acidic residues" evidence="1">
    <location>
        <begin position="1"/>
        <end position="12"/>
    </location>
</feature>
<protein>
    <submittedName>
        <fullName evidence="2">Uncharacterized protein</fullName>
    </submittedName>
</protein>
<dbReference type="RefSeq" id="WP_171148641.1">
    <property type="nucleotide sequence ID" value="NZ_AP024329.1"/>
</dbReference>
<reference evidence="2 3" key="1">
    <citation type="submission" date="2021-01" db="EMBL/GenBank/DDBJ databases">
        <title>Complete genome sequence of Erwinia rhapontici MAFF 311153.</title>
        <authorList>
            <person name="Morohoshi T."/>
            <person name="Someya N."/>
        </authorList>
    </citation>
    <scope>NUCLEOTIDE SEQUENCE [LARGE SCALE GENOMIC DNA]</scope>
    <source>
        <strain evidence="2 3">MAFF 311153</strain>
    </source>
</reference>
<accession>A0ABN6DN14</accession>
<gene>
    <name evidence="2" type="ORF">ERHA53_20080</name>
</gene>
<organism evidence="2 3">
    <name type="scientific">Erwinia rhapontici</name>
    <name type="common">Pectobacterium rhapontici</name>
    <dbReference type="NCBI Taxonomy" id="55212"/>
    <lineage>
        <taxon>Bacteria</taxon>
        <taxon>Pseudomonadati</taxon>
        <taxon>Pseudomonadota</taxon>
        <taxon>Gammaproteobacteria</taxon>
        <taxon>Enterobacterales</taxon>
        <taxon>Erwiniaceae</taxon>
        <taxon>Erwinia</taxon>
    </lineage>
</organism>